<name>A0A8J3AFH4_9BACI</name>
<keyword evidence="2" id="KW-1185">Reference proteome</keyword>
<protein>
    <submittedName>
        <fullName evidence="1">Uncharacterized protein</fullName>
    </submittedName>
</protein>
<evidence type="ECO:0000313" key="1">
    <source>
        <dbReference type="EMBL" id="GGI11576.1"/>
    </source>
</evidence>
<dbReference type="AlphaFoldDB" id="A0A8J3AFH4"/>
<proteinExistence type="predicted"/>
<accession>A0A8J3AFH4</accession>
<evidence type="ECO:0000313" key="2">
    <source>
        <dbReference type="Proteomes" id="UP000626244"/>
    </source>
</evidence>
<comment type="caution">
    <text evidence="1">The sequence shown here is derived from an EMBL/GenBank/DDBJ whole genome shotgun (WGS) entry which is preliminary data.</text>
</comment>
<organism evidence="1 2">
    <name type="scientific">Gottfriedia solisilvae</name>
    <dbReference type="NCBI Taxonomy" id="1516104"/>
    <lineage>
        <taxon>Bacteria</taxon>
        <taxon>Bacillati</taxon>
        <taxon>Bacillota</taxon>
        <taxon>Bacilli</taxon>
        <taxon>Bacillales</taxon>
        <taxon>Bacillaceae</taxon>
        <taxon>Gottfriedia</taxon>
    </lineage>
</organism>
<reference evidence="2" key="1">
    <citation type="journal article" date="2019" name="Int. J. Syst. Evol. Microbiol.">
        <title>The Global Catalogue of Microorganisms (GCM) 10K type strain sequencing project: providing services to taxonomists for standard genome sequencing and annotation.</title>
        <authorList>
            <consortium name="The Broad Institute Genomics Platform"/>
            <consortium name="The Broad Institute Genome Sequencing Center for Infectious Disease"/>
            <person name="Wu L."/>
            <person name="Ma J."/>
        </authorList>
    </citation>
    <scope>NUCLEOTIDE SEQUENCE [LARGE SCALE GENOMIC DNA]</scope>
    <source>
        <strain evidence="2">CGMCC 1.14993</strain>
    </source>
</reference>
<gene>
    <name evidence="1" type="ORF">GCM10007380_08530</name>
</gene>
<dbReference type="RefSeq" id="WP_087999098.1">
    <property type="nucleotide sequence ID" value="NZ_BMHB01000001.1"/>
</dbReference>
<dbReference type="OrthoDB" id="2912197at2"/>
<dbReference type="EMBL" id="BMHB01000001">
    <property type="protein sequence ID" value="GGI11576.1"/>
    <property type="molecule type" value="Genomic_DNA"/>
</dbReference>
<sequence>MDIVIKEINQFFLTLKFNKVVINDKENFEYKGEYYMLTRDGNNYYLECALTLDEAKKNWHEDMEAYNAESPQEELIEYIKNDIMRFVVNTY</sequence>
<dbReference type="Proteomes" id="UP000626244">
    <property type="component" value="Unassembled WGS sequence"/>
</dbReference>